<dbReference type="InterPro" id="IPR016130">
    <property type="entry name" value="Tyr_Pase_AS"/>
</dbReference>
<protein>
    <recommendedName>
        <fullName evidence="11">Tyrosine-protein phosphatase non-receptor type 23</fullName>
    </recommendedName>
</protein>
<evidence type="ECO:0000259" key="9">
    <source>
        <dbReference type="PROSITE" id="PS51180"/>
    </source>
</evidence>
<evidence type="ECO:0000256" key="6">
    <source>
        <dbReference type="SAM" id="MobiDB-lite"/>
    </source>
</evidence>
<dbReference type="GO" id="GO:0048666">
    <property type="term" value="P:neuron development"/>
    <property type="evidence" value="ECO:0007669"/>
    <property type="project" value="UniProtKB-ARBA"/>
</dbReference>
<feature type="compositionally biased region" description="Polar residues" evidence="6">
    <location>
        <begin position="1057"/>
        <end position="1073"/>
    </location>
</feature>
<dbReference type="Gene3D" id="3.90.190.10">
    <property type="entry name" value="Protein tyrosine phosphatase superfamily"/>
    <property type="match status" value="1"/>
</dbReference>
<evidence type="ECO:0000256" key="4">
    <source>
        <dbReference type="ARBA" id="ARBA00022753"/>
    </source>
</evidence>
<dbReference type="InterPro" id="IPR003595">
    <property type="entry name" value="Tyr_Pase_cat"/>
</dbReference>
<feature type="region of interest" description="Disordered" evidence="6">
    <location>
        <begin position="1057"/>
        <end position="1100"/>
    </location>
</feature>
<dbReference type="InterPro" id="IPR025304">
    <property type="entry name" value="ALIX_V_dom"/>
</dbReference>
<dbReference type="GO" id="GO:0005768">
    <property type="term" value="C:endosome"/>
    <property type="evidence" value="ECO:0007669"/>
    <property type="project" value="UniProtKB-SubCell"/>
</dbReference>
<dbReference type="InterPro" id="IPR000387">
    <property type="entry name" value="Tyr_Pase_dom"/>
</dbReference>
<dbReference type="PANTHER" id="PTHR23030">
    <property type="entry name" value="PCD6 INTERACTING PROTEIN-RELATED"/>
    <property type="match status" value="1"/>
</dbReference>
<dbReference type="InterPro" id="IPR029021">
    <property type="entry name" value="Prot-tyrosine_phosphatase-like"/>
</dbReference>
<dbReference type="GO" id="GO:0032456">
    <property type="term" value="P:endocytic recycling"/>
    <property type="evidence" value="ECO:0007669"/>
    <property type="project" value="TreeGrafter"/>
</dbReference>
<dbReference type="PROSITE" id="PS51180">
    <property type="entry name" value="BRO1"/>
    <property type="match status" value="1"/>
</dbReference>
<dbReference type="Pfam" id="PF13949">
    <property type="entry name" value="ALIX_LYPXL_bnd"/>
    <property type="match status" value="1"/>
</dbReference>
<dbReference type="SMART" id="SM01041">
    <property type="entry name" value="BRO1"/>
    <property type="match status" value="1"/>
</dbReference>
<comment type="subcellular location">
    <subcellularLocation>
        <location evidence="2">Cytoplasm</location>
    </subcellularLocation>
    <subcellularLocation>
        <location evidence="1">Endosome</location>
    </subcellularLocation>
</comment>
<feature type="compositionally biased region" description="Low complexity" evidence="6">
    <location>
        <begin position="885"/>
        <end position="895"/>
    </location>
</feature>
<feature type="compositionally biased region" description="Basic residues" evidence="6">
    <location>
        <begin position="580"/>
        <end position="590"/>
    </location>
</feature>
<dbReference type="Pfam" id="PF00102">
    <property type="entry name" value="Y_phosphatase"/>
    <property type="match status" value="1"/>
</dbReference>
<feature type="domain" description="Tyrosine specific protein phosphatases" evidence="8">
    <location>
        <begin position="1451"/>
        <end position="1529"/>
    </location>
</feature>
<reference evidence="10" key="1">
    <citation type="submission" date="2020-11" db="EMBL/GenBank/DDBJ databases">
        <authorList>
            <person name="Tran Van P."/>
        </authorList>
    </citation>
    <scope>NUCLEOTIDE SEQUENCE</scope>
</reference>
<dbReference type="EMBL" id="OE000481">
    <property type="protein sequence ID" value="CAD7453993.1"/>
    <property type="molecule type" value="Genomic_DNA"/>
</dbReference>
<evidence type="ECO:0000259" key="8">
    <source>
        <dbReference type="PROSITE" id="PS50056"/>
    </source>
</evidence>
<name>A0A7R9FI89_9NEOP</name>
<feature type="domain" description="BRO1" evidence="9">
    <location>
        <begin position="1"/>
        <end position="279"/>
    </location>
</feature>
<dbReference type="SMART" id="SM00404">
    <property type="entry name" value="PTPc_motif"/>
    <property type="match status" value="1"/>
</dbReference>
<organism evidence="10">
    <name type="scientific">Timema tahoe</name>
    <dbReference type="NCBI Taxonomy" id="61484"/>
    <lineage>
        <taxon>Eukaryota</taxon>
        <taxon>Metazoa</taxon>
        <taxon>Ecdysozoa</taxon>
        <taxon>Arthropoda</taxon>
        <taxon>Hexapoda</taxon>
        <taxon>Insecta</taxon>
        <taxon>Pterygota</taxon>
        <taxon>Neoptera</taxon>
        <taxon>Polyneoptera</taxon>
        <taxon>Phasmatodea</taxon>
        <taxon>Timematodea</taxon>
        <taxon>Timematoidea</taxon>
        <taxon>Timematidae</taxon>
        <taxon>Timema</taxon>
    </lineage>
</organism>
<feature type="region of interest" description="Disordered" evidence="6">
    <location>
        <begin position="841"/>
        <end position="898"/>
    </location>
</feature>
<keyword evidence="5" id="KW-0175">Coiled coil</keyword>
<feature type="compositionally biased region" description="Low complexity" evidence="6">
    <location>
        <begin position="1078"/>
        <end position="1100"/>
    </location>
</feature>
<dbReference type="PROSITE" id="PS50056">
    <property type="entry name" value="TYR_PHOSPHATASE_2"/>
    <property type="match status" value="1"/>
</dbReference>
<accession>A0A7R9FI89</accession>
<gene>
    <name evidence="10" type="ORF">TTEB3V08_LOCUS2110</name>
</gene>
<dbReference type="GO" id="GO:0043328">
    <property type="term" value="P:protein transport to vacuole involved in ubiquitin-dependent protein catabolic process via the multivesicular body sorting pathway"/>
    <property type="evidence" value="ECO:0007669"/>
    <property type="project" value="TreeGrafter"/>
</dbReference>
<keyword evidence="4" id="KW-0967">Endosome</keyword>
<dbReference type="CDD" id="cd09234">
    <property type="entry name" value="V_HD-PTP_like"/>
    <property type="match status" value="1"/>
</dbReference>
<dbReference type="Gene3D" id="1.20.140.50">
    <property type="entry name" value="alix/aip1 like domains"/>
    <property type="match status" value="1"/>
</dbReference>
<evidence type="ECO:0000256" key="2">
    <source>
        <dbReference type="ARBA" id="ARBA00004496"/>
    </source>
</evidence>
<feature type="compositionally biased region" description="Polar residues" evidence="6">
    <location>
        <begin position="956"/>
        <end position="976"/>
    </location>
</feature>
<feature type="compositionally biased region" description="Polar residues" evidence="6">
    <location>
        <begin position="665"/>
        <end position="679"/>
    </location>
</feature>
<dbReference type="PANTHER" id="PTHR23030:SF30">
    <property type="entry name" value="TYROSINE-PROTEIN PHOSPHATASE NON-RECEPTOR TYPE 23"/>
    <property type="match status" value="1"/>
</dbReference>
<feature type="domain" description="Tyrosine-protein phosphatase" evidence="7">
    <location>
        <begin position="1280"/>
        <end position="1538"/>
    </location>
</feature>
<proteinExistence type="predicted"/>
<dbReference type="PROSITE" id="PS00383">
    <property type="entry name" value="TYR_PHOSPHATASE_1"/>
    <property type="match status" value="1"/>
</dbReference>
<evidence type="ECO:0000259" key="7">
    <source>
        <dbReference type="PROSITE" id="PS50055"/>
    </source>
</evidence>
<dbReference type="GO" id="GO:0004725">
    <property type="term" value="F:protein tyrosine phosphatase activity"/>
    <property type="evidence" value="ECO:0007669"/>
    <property type="project" value="InterPro"/>
</dbReference>
<feature type="region of interest" description="Disordered" evidence="6">
    <location>
        <begin position="654"/>
        <end position="679"/>
    </location>
</feature>
<dbReference type="InterPro" id="IPR000242">
    <property type="entry name" value="PTP_cat"/>
</dbReference>
<dbReference type="PRINTS" id="PR00700">
    <property type="entry name" value="PRTYPHPHTASE"/>
</dbReference>
<feature type="compositionally biased region" description="Basic and acidic residues" evidence="6">
    <location>
        <begin position="1706"/>
        <end position="1727"/>
    </location>
</feature>
<evidence type="ECO:0000256" key="3">
    <source>
        <dbReference type="ARBA" id="ARBA00022490"/>
    </source>
</evidence>
<dbReference type="Pfam" id="PF03097">
    <property type="entry name" value="BRO1"/>
    <property type="match status" value="1"/>
</dbReference>
<feature type="region of interest" description="Disordered" evidence="6">
    <location>
        <begin position="578"/>
        <end position="632"/>
    </location>
</feature>
<feature type="compositionally biased region" description="Polar residues" evidence="6">
    <location>
        <begin position="841"/>
        <end position="868"/>
    </location>
</feature>
<dbReference type="SMART" id="SM00194">
    <property type="entry name" value="PTPc"/>
    <property type="match status" value="1"/>
</dbReference>
<dbReference type="Gene3D" id="1.25.40.280">
    <property type="entry name" value="alix/aip1 like domains"/>
    <property type="match status" value="1"/>
</dbReference>
<dbReference type="InterPro" id="IPR038499">
    <property type="entry name" value="BRO1_sf"/>
</dbReference>
<dbReference type="InterPro" id="IPR004328">
    <property type="entry name" value="BRO1_dom"/>
</dbReference>
<evidence type="ECO:0000256" key="5">
    <source>
        <dbReference type="SAM" id="Coils"/>
    </source>
</evidence>
<feature type="region of interest" description="Disordered" evidence="6">
    <location>
        <begin position="1658"/>
        <end position="1740"/>
    </location>
</feature>
<feature type="compositionally biased region" description="Low complexity" evidence="6">
    <location>
        <begin position="1671"/>
        <end position="1684"/>
    </location>
</feature>
<evidence type="ECO:0000313" key="10">
    <source>
        <dbReference type="EMBL" id="CAD7453993.1"/>
    </source>
</evidence>
<feature type="coiled-coil region" evidence="5">
    <location>
        <begin position="328"/>
        <end position="389"/>
    </location>
</feature>
<sequence>MVCTLADIRFEMVSVLYNIGAVHSYAGASESRETADGMKLACTHFQCAAWAFQHLKDTFPQPSGVDLAPDIMQFMYHLMLAQAQECILEKSMMDNRKATIIVAAILAIDQTAEDGDIRNWKRYVKFKIAYHTCVSLLYQGQQAEEQQKMGERVAFYQAAAEKLEEANKLSKGMDNAEAINEALTFTMDVVEGKKKAAKNENEFIYHEEVPEKDTLPEVKGASLVKGIPFDVNDPEVSGPDIFGRLVPMKAHEASSLYSEEKAKLLRKVGAMIDEKDQSLFTYMTSLQLEHLNLFSEPERLPQELVDRCAALSAKPSAIQDLVDAMGKLADTYQDVESMLQEVKELLEQEEAREKEYQEVMGNRPPSIVATDLTREARKYEEAHAKASESNQTLHKAMTMNISNLRILSLPLDELDTPADDSSRKEMQHLVNKVDEMKRQRSMLATQLRDSITQDDITRQLVTRTGEPLDTIFSQEMQKHERYVTFIEQNLLAQENILKALTDAYARYAGTRKATNEIIRKRESIINGLIASYDAYEDLLAKSSKGLEFYRKLETNVSKLLQRVKGTCRVQEEEREQILLKNKKSLPRTRKAASNTSSDSDSNEPSSSGPKLKDYLQNMKKGGSGGGGYSGGSQPSNPYFNAAVTGYGHLPSSISPQPSGYYDQSGMVSQLSSDSGSQQWIPSVRPAPVGSEGTGEQTPSVCSSTNMAFKQPVDDGKFQPHSHGPYQMPSSDNTGIKAGASYPLSVAYSSYNPAGYGSNTPAYRALQMPLMHPQSAYSQGHFNYSGQYGMQQYSQGQVLPAASESPIPTSVSYYHDPSQATATSQANYASYTAPANTQQYNSTYSQQGGAPQYSSRTESYTGQSYSQGYTPVAQGYPTSSTPKDATSYPSYPTSTSQAASSYLPTQQSYYPPAATSQDASSYTATQQSAYPSSSAEQISDTYSSYAYTSPSAMGGSYQVSTQQPGASFSTPSYTGGSTTDTGVSYSQYMQQSQYYPGIQVPKPGLSQTSSYGGHPGYSFNTTSGTYNYGSGYQSSSAEENNYNVGEYQQGNQQVSVYSMTGTSSGTNPTKSNYGSEFHGNSAASSNSVTSLSSGSSSEVSLVPQPSSYYQYDYSTQPTDVATVLHTSSVAQSTEYLYMNAGTSTSFYTNAGTNSTSQTSSSQVSVDGQTYAAQYNTNQAESYQTPEYVQNQYYTVQYGYQNVSGMPNMDTPPQSPRHIIVQQQGGVPPSEGNKEIKLTLKVFGKDLYTDPEALNQFVQEVEKYEKFVEGLTTKTLNGPTPLDMKWKELLDFQEKDAHTHSISVARCYPMKNRFPDILPYDNSRVELPSTKDDYINASFMKDVTPLTPPFIVTQAPIPSTYCDFWTMVWEQQVEVVVCLLSDSELNNQVYWPLEKGQELAMGKMKLSLQSSNIRPHWTERILSICVGETRVSRVIVHLQFTAWPGSSFPASPGPFLSLVCEALTFYCQQRAASHPVVVHCLSGVGRTGLFVLATAAVCEVQAGQGLLDLVPTASTMSASRKNSLRDREHLKFAYQAVLYYAQDFLMKRGILTSRSTFEDKRSRAGKSHTRHPSEDFLLGQPTDLSQLQSGVEKMGTLNDDYEGRVHGRVCDIACVTHPIALLETERLHHVRHISSVGSVSVYWAAANNNDSLTTLPRHRCDGVANSHPEGQLVGSNSGSVSNSRSSTPPFGYLPSLADPSKFSLKTEAPQDKSRKRFTRESFEAKRRESTTSLESSQIDTDDPLSLIDSLWPLKRL</sequence>
<keyword evidence="3" id="KW-0963">Cytoplasm</keyword>
<dbReference type="GO" id="GO:0045022">
    <property type="term" value="P:early endosome to late endosome transport"/>
    <property type="evidence" value="ECO:0007669"/>
    <property type="project" value="TreeGrafter"/>
</dbReference>
<dbReference type="SUPFAM" id="SSF52799">
    <property type="entry name" value="(Phosphotyrosine protein) phosphatases II"/>
    <property type="match status" value="1"/>
</dbReference>
<feature type="compositionally biased region" description="Gly residues" evidence="6">
    <location>
        <begin position="621"/>
        <end position="630"/>
    </location>
</feature>
<evidence type="ECO:0008006" key="11">
    <source>
        <dbReference type="Google" id="ProtNLM"/>
    </source>
</evidence>
<feature type="compositionally biased region" description="Low complexity" evidence="6">
    <location>
        <begin position="593"/>
        <end position="607"/>
    </location>
</feature>
<evidence type="ECO:0000256" key="1">
    <source>
        <dbReference type="ARBA" id="ARBA00004177"/>
    </source>
</evidence>
<dbReference type="Gene3D" id="1.20.120.560">
    <property type="entry name" value="alix/aip1 in complex with the ypdl late domain"/>
    <property type="match status" value="1"/>
</dbReference>
<feature type="region of interest" description="Disordered" evidence="6">
    <location>
        <begin position="952"/>
        <end position="976"/>
    </location>
</feature>
<dbReference type="PROSITE" id="PS50055">
    <property type="entry name" value="TYR_PHOSPHATASE_PTP"/>
    <property type="match status" value="1"/>
</dbReference>
<feature type="region of interest" description="Disordered" evidence="6">
    <location>
        <begin position="1555"/>
        <end position="1577"/>
    </location>
</feature>